<keyword evidence="2" id="KW-1185">Reference proteome</keyword>
<reference evidence="2" key="1">
    <citation type="journal article" date="2019" name="Int. J. Syst. Evol. Microbiol.">
        <title>The Global Catalogue of Microorganisms (GCM) 10K type strain sequencing project: providing services to taxonomists for standard genome sequencing and annotation.</title>
        <authorList>
            <consortium name="The Broad Institute Genomics Platform"/>
            <consortium name="The Broad Institute Genome Sequencing Center for Infectious Disease"/>
            <person name="Wu L."/>
            <person name="Ma J."/>
        </authorList>
    </citation>
    <scope>NUCLEOTIDE SEQUENCE [LARGE SCALE GENOMIC DNA]</scope>
    <source>
        <strain evidence="2">JCM 10425</strain>
    </source>
</reference>
<dbReference type="EMBL" id="BAAAGX010000014">
    <property type="protein sequence ID" value="GAA0247593.1"/>
    <property type="molecule type" value="Genomic_DNA"/>
</dbReference>
<dbReference type="Proteomes" id="UP001500967">
    <property type="component" value="Unassembled WGS sequence"/>
</dbReference>
<name>A0ABP3E217_9ACTN</name>
<accession>A0ABP3E217</accession>
<sequence length="122" mass="13328">MQRIEVTDEGVTVTVVTEPLVSVFGKEMRPASTRVSTVPWAEIDDISLSAIDLEPDGARWVTLMVNTTYGEYLEVPEDAGGFTEVLGHLCRASGVPEPDVAALRAAEIVIWSGREPEPMENR</sequence>
<gene>
    <name evidence="1" type="ORF">GCM10009539_36100</name>
</gene>
<organism evidence="1 2">
    <name type="scientific">Cryptosporangium japonicum</name>
    <dbReference type="NCBI Taxonomy" id="80872"/>
    <lineage>
        <taxon>Bacteria</taxon>
        <taxon>Bacillati</taxon>
        <taxon>Actinomycetota</taxon>
        <taxon>Actinomycetes</taxon>
        <taxon>Cryptosporangiales</taxon>
        <taxon>Cryptosporangiaceae</taxon>
        <taxon>Cryptosporangium</taxon>
    </lineage>
</organism>
<proteinExistence type="predicted"/>
<dbReference type="RefSeq" id="WP_344649986.1">
    <property type="nucleotide sequence ID" value="NZ_BAAAGX010000014.1"/>
</dbReference>
<evidence type="ECO:0000313" key="1">
    <source>
        <dbReference type="EMBL" id="GAA0247593.1"/>
    </source>
</evidence>
<comment type="caution">
    <text evidence="1">The sequence shown here is derived from an EMBL/GenBank/DDBJ whole genome shotgun (WGS) entry which is preliminary data.</text>
</comment>
<protein>
    <submittedName>
        <fullName evidence="1">Uncharacterized protein</fullName>
    </submittedName>
</protein>
<evidence type="ECO:0000313" key="2">
    <source>
        <dbReference type="Proteomes" id="UP001500967"/>
    </source>
</evidence>